<dbReference type="HOGENOM" id="CLU_686998_0_0_1"/>
<dbReference type="KEGG" id="cci:CC1G_05045"/>
<feature type="domain" description="C2H2-type" evidence="2">
    <location>
        <begin position="99"/>
        <end position="123"/>
    </location>
</feature>
<feature type="domain" description="C2H2-type" evidence="2">
    <location>
        <begin position="68"/>
        <end position="92"/>
    </location>
</feature>
<reference evidence="3 4" key="1">
    <citation type="journal article" date="2010" name="Proc. Natl. Acad. Sci. U.S.A.">
        <title>Insights into evolution of multicellular fungi from the assembled chromosomes of the mushroom Coprinopsis cinerea (Coprinus cinereus).</title>
        <authorList>
            <person name="Stajich J.E."/>
            <person name="Wilke S.K."/>
            <person name="Ahren D."/>
            <person name="Au C.H."/>
            <person name="Birren B.W."/>
            <person name="Borodovsky M."/>
            <person name="Burns C."/>
            <person name="Canback B."/>
            <person name="Casselton L.A."/>
            <person name="Cheng C.K."/>
            <person name="Deng J."/>
            <person name="Dietrich F.S."/>
            <person name="Fargo D.C."/>
            <person name="Farman M.L."/>
            <person name="Gathman A.C."/>
            <person name="Goldberg J."/>
            <person name="Guigo R."/>
            <person name="Hoegger P.J."/>
            <person name="Hooker J.B."/>
            <person name="Huggins A."/>
            <person name="James T.Y."/>
            <person name="Kamada T."/>
            <person name="Kilaru S."/>
            <person name="Kodira C."/>
            <person name="Kues U."/>
            <person name="Kupfer D."/>
            <person name="Kwan H.S."/>
            <person name="Lomsadze A."/>
            <person name="Li W."/>
            <person name="Lilly W.W."/>
            <person name="Ma L.J."/>
            <person name="Mackey A.J."/>
            <person name="Manning G."/>
            <person name="Martin F."/>
            <person name="Muraguchi H."/>
            <person name="Natvig D.O."/>
            <person name="Palmerini H."/>
            <person name="Ramesh M.A."/>
            <person name="Rehmeyer C.J."/>
            <person name="Roe B.A."/>
            <person name="Shenoy N."/>
            <person name="Stanke M."/>
            <person name="Ter-Hovhannisyan V."/>
            <person name="Tunlid A."/>
            <person name="Velagapudi R."/>
            <person name="Vision T.J."/>
            <person name="Zeng Q."/>
            <person name="Zolan M.E."/>
            <person name="Pukkila P.J."/>
        </authorList>
    </citation>
    <scope>NUCLEOTIDE SEQUENCE [LARGE SCALE GENOMIC DNA]</scope>
    <source>
        <strain evidence="4">Okayama-7 / 130 / ATCC MYA-4618 / FGSC 9003</strain>
    </source>
</reference>
<feature type="domain" description="C2H2-type" evidence="2">
    <location>
        <begin position="136"/>
        <end position="160"/>
    </location>
</feature>
<dbReference type="InterPro" id="IPR013087">
    <property type="entry name" value="Znf_C2H2_type"/>
</dbReference>
<dbReference type="RefSeq" id="XP_001836052.2">
    <property type="nucleotide sequence ID" value="XM_001836000.2"/>
</dbReference>
<gene>
    <name evidence="3" type="ORF">CC1G_05045</name>
</gene>
<evidence type="ECO:0000256" key="1">
    <source>
        <dbReference type="SAM" id="MobiDB-lite"/>
    </source>
</evidence>
<protein>
    <recommendedName>
        <fullName evidence="2">C2H2-type domain-containing protein</fullName>
    </recommendedName>
</protein>
<comment type="caution">
    <text evidence="3">The sequence shown here is derived from an EMBL/GenBank/DDBJ whole genome shotgun (WGS) entry which is preliminary data.</text>
</comment>
<feature type="domain" description="C2H2-type" evidence="2">
    <location>
        <begin position="29"/>
        <end position="53"/>
    </location>
</feature>
<proteinExistence type="predicted"/>
<dbReference type="VEuPathDB" id="FungiDB:CC1G_05045"/>
<dbReference type="InParanoid" id="A8NSN6"/>
<dbReference type="OMA" id="MERHCEM"/>
<dbReference type="GeneID" id="6012592"/>
<evidence type="ECO:0000313" key="4">
    <source>
        <dbReference type="Proteomes" id="UP000001861"/>
    </source>
</evidence>
<evidence type="ECO:0000259" key="2">
    <source>
        <dbReference type="SMART" id="SM00355"/>
    </source>
</evidence>
<name>A8NSN6_COPC7</name>
<feature type="compositionally biased region" description="Basic and acidic residues" evidence="1">
    <location>
        <begin position="197"/>
        <end position="209"/>
    </location>
</feature>
<dbReference type="AlphaFoldDB" id="A8NSN6"/>
<evidence type="ECO:0000313" key="3">
    <source>
        <dbReference type="EMBL" id="EAU85828.2"/>
    </source>
</evidence>
<feature type="compositionally biased region" description="Low complexity" evidence="1">
    <location>
        <begin position="179"/>
        <end position="195"/>
    </location>
</feature>
<dbReference type="SMART" id="SM00355">
    <property type="entry name" value="ZnF_C2H2"/>
    <property type="match status" value="4"/>
</dbReference>
<dbReference type="Gene3D" id="3.30.160.60">
    <property type="entry name" value="Classic Zinc Finger"/>
    <property type="match status" value="1"/>
</dbReference>
<dbReference type="EMBL" id="AACS02000008">
    <property type="protein sequence ID" value="EAU85828.2"/>
    <property type="molecule type" value="Genomic_DNA"/>
</dbReference>
<dbReference type="Proteomes" id="UP000001861">
    <property type="component" value="Unassembled WGS sequence"/>
</dbReference>
<sequence length="401" mass="44208">MDLGDASRNPTPDVDEHDAPADKEYHDVIDCPHCDAKFKFTDAHAWRDHILEHKRKPETIIIRNRPILLCDLLNCSYTTTNPSHLKSHMERHKVNRKRLPCPVEGCTYTAFRKCEVTRHQKKHKNPHYVWEGQGSYPCEIKGCPFWTFSRAVFEEHMVEHETLQRATTSTAENLDADARSPSDASSPSEASSTPAVEHPEDTNANKDPMDGVDDFTPSFRRSWPFTPIANTTNTAGPISSLGIAAARAASTLTSLPFTDQAISWSEAEIADFLCLPIGAQEDGTQATTPDVDMSDEQPEQRTIPDPRLVKLAEAHKAFEAELARLKGIGSAQASGVVQVEHVIGSAMNLDNALGLVFDSITAGNAFNGASGMCVPGAADESQAFFEENREIWNQLFPDTPL</sequence>
<organism evidence="3 4">
    <name type="scientific">Coprinopsis cinerea (strain Okayama-7 / 130 / ATCC MYA-4618 / FGSC 9003)</name>
    <name type="common">Inky cap fungus</name>
    <name type="synonym">Hormographiella aspergillata</name>
    <dbReference type="NCBI Taxonomy" id="240176"/>
    <lineage>
        <taxon>Eukaryota</taxon>
        <taxon>Fungi</taxon>
        <taxon>Dikarya</taxon>
        <taxon>Basidiomycota</taxon>
        <taxon>Agaricomycotina</taxon>
        <taxon>Agaricomycetes</taxon>
        <taxon>Agaricomycetidae</taxon>
        <taxon>Agaricales</taxon>
        <taxon>Agaricineae</taxon>
        <taxon>Psathyrellaceae</taxon>
        <taxon>Coprinopsis</taxon>
    </lineage>
</organism>
<accession>A8NSN6</accession>
<feature type="region of interest" description="Disordered" evidence="1">
    <location>
        <begin position="281"/>
        <end position="301"/>
    </location>
</feature>
<keyword evidence="4" id="KW-1185">Reference proteome</keyword>
<feature type="region of interest" description="Disordered" evidence="1">
    <location>
        <begin position="163"/>
        <end position="217"/>
    </location>
</feature>